<keyword evidence="2" id="KW-1133">Transmembrane helix</keyword>
<reference evidence="3" key="1">
    <citation type="journal article" date="2021" name="Sci. Rep.">
        <title>Diploid genomic architecture of Nitzschia inconspicua, an elite biomass production diatom.</title>
        <authorList>
            <person name="Oliver A."/>
            <person name="Podell S."/>
            <person name="Pinowska A."/>
            <person name="Traller J.C."/>
            <person name="Smith S.R."/>
            <person name="McClure R."/>
            <person name="Beliaev A."/>
            <person name="Bohutskyi P."/>
            <person name="Hill E.A."/>
            <person name="Rabines A."/>
            <person name="Zheng H."/>
            <person name="Allen L.Z."/>
            <person name="Kuo A."/>
            <person name="Grigoriev I.V."/>
            <person name="Allen A.E."/>
            <person name="Hazlebeck D."/>
            <person name="Allen E.E."/>
        </authorList>
    </citation>
    <scope>NUCLEOTIDE SEQUENCE</scope>
    <source>
        <strain evidence="3">Hildebrandi</strain>
    </source>
</reference>
<proteinExistence type="predicted"/>
<feature type="transmembrane region" description="Helical" evidence="2">
    <location>
        <begin position="114"/>
        <end position="133"/>
    </location>
</feature>
<name>A0A9K3Q5R6_9STRA</name>
<keyword evidence="4" id="KW-1185">Reference proteome</keyword>
<dbReference type="InterPro" id="IPR004693">
    <property type="entry name" value="Silicon_transpt"/>
</dbReference>
<dbReference type="OrthoDB" id="35980at2759"/>
<feature type="transmembrane region" description="Helical" evidence="2">
    <location>
        <begin position="50"/>
        <end position="67"/>
    </location>
</feature>
<feature type="transmembrane region" description="Helical" evidence="2">
    <location>
        <begin position="184"/>
        <end position="208"/>
    </location>
</feature>
<dbReference type="Pfam" id="PF03842">
    <property type="entry name" value="Silic_transp"/>
    <property type="match status" value="1"/>
</dbReference>
<dbReference type="Proteomes" id="UP000693970">
    <property type="component" value="Unassembled WGS sequence"/>
</dbReference>
<feature type="transmembrane region" description="Helical" evidence="2">
    <location>
        <begin position="370"/>
        <end position="394"/>
    </location>
</feature>
<evidence type="ECO:0000256" key="2">
    <source>
        <dbReference type="SAM" id="Phobius"/>
    </source>
</evidence>
<dbReference type="AlphaFoldDB" id="A0A9K3Q5R6"/>
<feature type="region of interest" description="Disordered" evidence="1">
    <location>
        <begin position="538"/>
        <end position="568"/>
    </location>
</feature>
<accession>A0A9K3Q5R6</accession>
<gene>
    <name evidence="3" type="ORF">IV203_019980</name>
</gene>
<comment type="caution">
    <text evidence="3">The sequence shown here is derived from an EMBL/GenBank/DDBJ whole genome shotgun (WGS) entry which is preliminary data.</text>
</comment>
<feature type="transmembrane region" description="Helical" evidence="2">
    <location>
        <begin position="270"/>
        <end position="291"/>
    </location>
</feature>
<feature type="transmembrane region" description="Helical" evidence="2">
    <location>
        <begin position="145"/>
        <end position="164"/>
    </location>
</feature>
<keyword evidence="2" id="KW-0812">Transmembrane</keyword>
<evidence type="ECO:0000313" key="4">
    <source>
        <dbReference type="Proteomes" id="UP000693970"/>
    </source>
</evidence>
<evidence type="ECO:0000313" key="3">
    <source>
        <dbReference type="EMBL" id="KAG7371410.1"/>
    </source>
</evidence>
<feature type="transmembrane region" description="Helical" evidence="2">
    <location>
        <begin position="400"/>
        <end position="426"/>
    </location>
</feature>
<sequence>MSSDAHSHGVNTPLDWIRIVISLFLLIFSIVIVMALIATGNTKIASDVHPAAAAVILWVCIIWMSMVEGGQASMVGLPPIDPALYKESHPKTWQICQWGHKGDNLDRYLMGRQFMVIFINFTISLAGAPLAGAEVLGLPQWIISIFLESGIAMVLTNVIIGQLTSQVNASHCMLDYINNHFMTFTYWVAALIEITGVMHTSYLIRYMCYWAAGKPVESNEPPRDGIQNLWFWGRVVWSLGILGFALAVTLTALFDGKTALWPGVPEVVGLILFFVLMCVVGLLEGMQIAFFTVAKLPKSERGDAPMALRTCECLFKNGGRNLPGFMCGRQMTVTLCFFIIARVTTIQIGEGEENIFGVSNTFQNLFNTGFLGAIITTILGSISWQLVASAFPLAFLSNPIVYIFLQLALALEATGICYAAWFLALIQKKIMGFQYDEVYVGTPEERAAKNHADNPDALNRLDMGTNLEFNDAGTFEIQKRFLSLAKLDAHYSSLREKVLSNIKDLREQIRLSETEEEKEAFEHALKLEVAALARVNKEEMESQSFNKSQLGLVEETGSTSESDEENQS</sequence>
<keyword evidence="2" id="KW-0472">Membrane</keyword>
<evidence type="ECO:0000256" key="1">
    <source>
        <dbReference type="SAM" id="MobiDB-lite"/>
    </source>
</evidence>
<organism evidence="3 4">
    <name type="scientific">Nitzschia inconspicua</name>
    <dbReference type="NCBI Taxonomy" id="303405"/>
    <lineage>
        <taxon>Eukaryota</taxon>
        <taxon>Sar</taxon>
        <taxon>Stramenopiles</taxon>
        <taxon>Ochrophyta</taxon>
        <taxon>Bacillariophyta</taxon>
        <taxon>Bacillariophyceae</taxon>
        <taxon>Bacillariophycidae</taxon>
        <taxon>Bacillariales</taxon>
        <taxon>Bacillariaceae</taxon>
        <taxon>Nitzschia</taxon>
    </lineage>
</organism>
<dbReference type="EMBL" id="JAGRRH010000004">
    <property type="protein sequence ID" value="KAG7371410.1"/>
    <property type="molecule type" value="Genomic_DNA"/>
</dbReference>
<feature type="transmembrane region" description="Helical" evidence="2">
    <location>
        <begin position="229"/>
        <end position="250"/>
    </location>
</feature>
<feature type="transmembrane region" description="Helical" evidence="2">
    <location>
        <begin position="16"/>
        <end position="38"/>
    </location>
</feature>
<dbReference type="GO" id="GO:0015708">
    <property type="term" value="P:silicic acid import across plasma membrane"/>
    <property type="evidence" value="ECO:0007669"/>
    <property type="project" value="InterPro"/>
</dbReference>
<reference evidence="3" key="2">
    <citation type="submission" date="2021-04" db="EMBL/GenBank/DDBJ databases">
        <authorList>
            <person name="Podell S."/>
        </authorList>
    </citation>
    <scope>NUCLEOTIDE SEQUENCE</scope>
    <source>
        <strain evidence="3">Hildebrandi</strain>
    </source>
</reference>
<protein>
    <submittedName>
        <fullName evidence="3">Silicon transporter</fullName>
    </submittedName>
</protein>